<evidence type="ECO:0000313" key="6">
    <source>
        <dbReference type="EMBL" id="ETW12224.1"/>
    </source>
</evidence>
<dbReference type="AlphaFoldDB" id="W4HHN8"/>
<feature type="domain" description="O-methyltransferase C-terminal" evidence="4">
    <location>
        <begin position="149"/>
        <end position="357"/>
    </location>
</feature>
<dbReference type="PATRIC" id="fig|1317118.6.peg.2890"/>
<dbReference type="InterPro" id="IPR016461">
    <property type="entry name" value="COMT-like"/>
</dbReference>
<dbReference type="InterPro" id="IPR029063">
    <property type="entry name" value="SAM-dependent_MTases_sf"/>
</dbReference>
<dbReference type="eggNOG" id="COG0500">
    <property type="taxonomic scope" value="Bacteria"/>
</dbReference>
<organism evidence="6 7">
    <name type="scientific">Roseivivax marinus</name>
    <dbReference type="NCBI Taxonomy" id="1379903"/>
    <lineage>
        <taxon>Bacteria</taxon>
        <taxon>Pseudomonadati</taxon>
        <taxon>Pseudomonadota</taxon>
        <taxon>Alphaproteobacteria</taxon>
        <taxon>Rhodobacterales</taxon>
        <taxon>Roseobacteraceae</taxon>
        <taxon>Roseivivax</taxon>
    </lineage>
</organism>
<evidence type="ECO:0000259" key="5">
    <source>
        <dbReference type="Pfam" id="PF08100"/>
    </source>
</evidence>
<evidence type="ECO:0000313" key="7">
    <source>
        <dbReference type="Proteomes" id="UP000019063"/>
    </source>
</evidence>
<dbReference type="Proteomes" id="UP000019063">
    <property type="component" value="Unassembled WGS sequence"/>
</dbReference>
<accession>W4HHN8</accession>
<protein>
    <submittedName>
        <fullName evidence="6">O-methyltransferase family protein</fullName>
    </submittedName>
</protein>
<dbReference type="Pfam" id="PF08100">
    <property type="entry name" value="Dimerisation"/>
    <property type="match status" value="1"/>
</dbReference>
<dbReference type="Gene3D" id="1.10.10.10">
    <property type="entry name" value="Winged helix-like DNA-binding domain superfamily/Winged helix DNA-binding domain"/>
    <property type="match status" value="1"/>
</dbReference>
<sequence length="378" mass="40579">MTAPADTVPPAGTGAGLRARLLRALSHPSMQARAARFPFLRRKVRREGEALFDLVQGFVSSQVLLAVVELRLCHRLMEAPAHPADLVATTGIPCDRLTQLFQAAAAVGLLRRRRDGLFDVTPRGAALTGVPGLEAMIAHHGAFYRDMGDPLALLRGDGPTELAELWPYVFGPGRDEDPVRARRYSRLMEDSQALVAQDTLSAVSLSGVRRLLDVGGGTGVFAEAAATVTPGLRATVFDLAPVVDAARERLDAGAHAGHIETVAGSFRSDALPDGHDAVSLVRVLYDHRDDTVAELLARVRDALPPGGRVIVSEPMSGGAVPDRATDVYFAFYTMAMGTGTVRSQARIAAMLRAAGFEKVRRHRSGRPYVTSVVEARRR</sequence>
<dbReference type="Pfam" id="PF00891">
    <property type="entry name" value="Methyltransf_2"/>
    <property type="match status" value="1"/>
</dbReference>
<keyword evidence="2 6" id="KW-0808">Transferase</keyword>
<dbReference type="PIRSF" id="PIRSF005739">
    <property type="entry name" value="O-mtase"/>
    <property type="match status" value="1"/>
</dbReference>
<dbReference type="SUPFAM" id="SSF46785">
    <property type="entry name" value="Winged helix' DNA-binding domain"/>
    <property type="match status" value="1"/>
</dbReference>
<name>W4HHN8_9RHOB</name>
<dbReference type="SUPFAM" id="SSF53335">
    <property type="entry name" value="S-adenosyl-L-methionine-dependent methyltransferases"/>
    <property type="match status" value="1"/>
</dbReference>
<evidence type="ECO:0000256" key="2">
    <source>
        <dbReference type="ARBA" id="ARBA00022679"/>
    </source>
</evidence>
<dbReference type="STRING" id="1379903.ATO8_14052"/>
<dbReference type="InterPro" id="IPR036390">
    <property type="entry name" value="WH_DNA-bd_sf"/>
</dbReference>
<dbReference type="GO" id="GO:0046983">
    <property type="term" value="F:protein dimerization activity"/>
    <property type="evidence" value="ECO:0007669"/>
    <property type="project" value="InterPro"/>
</dbReference>
<dbReference type="PROSITE" id="PS51683">
    <property type="entry name" value="SAM_OMT_II"/>
    <property type="match status" value="1"/>
</dbReference>
<reference evidence="6 7" key="1">
    <citation type="journal article" date="2014" name="Antonie Van Leeuwenhoek">
        <title>Roseivivax atlanticus sp. nov., isolated from surface seawater of the Atlantic Ocean.</title>
        <authorList>
            <person name="Li G."/>
            <person name="Lai Q."/>
            <person name="Liu X."/>
            <person name="Sun F."/>
            <person name="Shao Z."/>
        </authorList>
    </citation>
    <scope>NUCLEOTIDE SEQUENCE [LARGE SCALE GENOMIC DNA]</scope>
    <source>
        <strain evidence="6 7">22II-s10s</strain>
    </source>
</reference>
<feature type="domain" description="O-methyltransferase dimerisation" evidence="5">
    <location>
        <begin position="53"/>
        <end position="126"/>
    </location>
</feature>
<keyword evidence="3" id="KW-0949">S-adenosyl-L-methionine</keyword>
<dbReference type="InterPro" id="IPR001077">
    <property type="entry name" value="COMT_C"/>
</dbReference>
<evidence type="ECO:0000256" key="1">
    <source>
        <dbReference type="ARBA" id="ARBA00022603"/>
    </source>
</evidence>
<evidence type="ECO:0000256" key="3">
    <source>
        <dbReference type="ARBA" id="ARBA00022691"/>
    </source>
</evidence>
<dbReference type="Gene3D" id="3.40.50.150">
    <property type="entry name" value="Vaccinia Virus protein VP39"/>
    <property type="match status" value="1"/>
</dbReference>
<gene>
    <name evidence="6" type="ORF">ATO8_14052</name>
</gene>
<keyword evidence="7" id="KW-1185">Reference proteome</keyword>
<keyword evidence="1 6" id="KW-0489">Methyltransferase</keyword>
<dbReference type="GO" id="GO:0032259">
    <property type="term" value="P:methylation"/>
    <property type="evidence" value="ECO:0007669"/>
    <property type="project" value="UniProtKB-KW"/>
</dbReference>
<dbReference type="PANTHER" id="PTHR43712">
    <property type="entry name" value="PUTATIVE (AFU_ORTHOLOGUE AFUA_4G14580)-RELATED"/>
    <property type="match status" value="1"/>
</dbReference>
<dbReference type="InterPro" id="IPR036388">
    <property type="entry name" value="WH-like_DNA-bd_sf"/>
</dbReference>
<proteinExistence type="predicted"/>
<dbReference type="GO" id="GO:0008171">
    <property type="term" value="F:O-methyltransferase activity"/>
    <property type="evidence" value="ECO:0007669"/>
    <property type="project" value="InterPro"/>
</dbReference>
<dbReference type="CDD" id="cd02440">
    <property type="entry name" value="AdoMet_MTases"/>
    <property type="match status" value="1"/>
</dbReference>
<evidence type="ECO:0000259" key="4">
    <source>
        <dbReference type="Pfam" id="PF00891"/>
    </source>
</evidence>
<comment type="caution">
    <text evidence="6">The sequence shown here is derived from an EMBL/GenBank/DDBJ whole genome shotgun (WGS) entry which is preliminary data.</text>
</comment>
<dbReference type="InterPro" id="IPR012967">
    <property type="entry name" value="COMT_dimerisation"/>
</dbReference>
<dbReference type="PANTHER" id="PTHR43712:SF2">
    <property type="entry name" value="O-METHYLTRANSFERASE CICE"/>
    <property type="match status" value="1"/>
</dbReference>
<dbReference type="EMBL" id="AQQW01000008">
    <property type="protein sequence ID" value="ETW12224.1"/>
    <property type="molecule type" value="Genomic_DNA"/>
</dbReference>